<dbReference type="PANTHER" id="PTHR32258">
    <property type="entry name" value="PROTEIN NETWORKED 4A"/>
    <property type="match status" value="1"/>
</dbReference>
<dbReference type="EMBL" id="CACTIH010003629">
    <property type="protein sequence ID" value="CAA2979446.1"/>
    <property type="molecule type" value="Genomic_DNA"/>
</dbReference>
<evidence type="ECO:0000256" key="1">
    <source>
        <dbReference type="ARBA" id="ARBA00023054"/>
    </source>
</evidence>
<name>A0A8S0RJM6_OLEEU</name>
<evidence type="ECO:0000256" key="2">
    <source>
        <dbReference type="ARBA" id="ARBA00038006"/>
    </source>
</evidence>
<keyword evidence="6" id="KW-1185">Reference proteome</keyword>
<accession>A0A8S0RJM6</accession>
<dbReference type="AlphaFoldDB" id="A0A8S0RJM6"/>
<dbReference type="Proteomes" id="UP000594638">
    <property type="component" value="Unassembled WGS sequence"/>
</dbReference>
<evidence type="ECO:0000313" key="5">
    <source>
        <dbReference type="EMBL" id="CAA2979446.1"/>
    </source>
</evidence>
<gene>
    <name evidence="5" type="ORF">OLEA9_A000410</name>
</gene>
<dbReference type="GO" id="GO:0005774">
    <property type="term" value="C:vacuolar membrane"/>
    <property type="evidence" value="ECO:0007669"/>
    <property type="project" value="TreeGrafter"/>
</dbReference>
<comment type="similarity">
    <text evidence="2">Belongs to the NET family.</text>
</comment>
<feature type="coiled-coil region" evidence="3">
    <location>
        <begin position="151"/>
        <end position="210"/>
    </location>
</feature>
<dbReference type="Gramene" id="OE9A000410T1">
    <property type="protein sequence ID" value="OE9A000410C1"/>
    <property type="gene ID" value="OE9A000410"/>
</dbReference>
<reference evidence="5 6" key="1">
    <citation type="submission" date="2019-12" db="EMBL/GenBank/DDBJ databases">
        <authorList>
            <person name="Alioto T."/>
            <person name="Alioto T."/>
            <person name="Gomez Garrido J."/>
        </authorList>
    </citation>
    <scope>NUCLEOTIDE SEQUENCE [LARGE SCALE GENOMIC DNA]</scope>
</reference>
<dbReference type="PROSITE" id="PS51774">
    <property type="entry name" value="NAB"/>
    <property type="match status" value="1"/>
</dbReference>
<dbReference type="InterPro" id="IPR011684">
    <property type="entry name" value="NAB"/>
</dbReference>
<dbReference type="Pfam" id="PF07765">
    <property type="entry name" value="KIP1"/>
    <property type="match status" value="1"/>
</dbReference>
<comment type="caution">
    <text evidence="5">The sequence shown here is derived from an EMBL/GenBank/DDBJ whole genome shotgun (WGS) entry which is preliminary data.</text>
</comment>
<dbReference type="PANTHER" id="PTHR32258:SF28">
    <property type="entry name" value="PROTEIN NETWORKED 3A-RELATED"/>
    <property type="match status" value="1"/>
</dbReference>
<organism evidence="5 6">
    <name type="scientific">Olea europaea subsp. europaea</name>
    <dbReference type="NCBI Taxonomy" id="158383"/>
    <lineage>
        <taxon>Eukaryota</taxon>
        <taxon>Viridiplantae</taxon>
        <taxon>Streptophyta</taxon>
        <taxon>Embryophyta</taxon>
        <taxon>Tracheophyta</taxon>
        <taxon>Spermatophyta</taxon>
        <taxon>Magnoliopsida</taxon>
        <taxon>eudicotyledons</taxon>
        <taxon>Gunneridae</taxon>
        <taxon>Pentapetalae</taxon>
        <taxon>asterids</taxon>
        <taxon>lamiids</taxon>
        <taxon>Lamiales</taxon>
        <taxon>Oleaceae</taxon>
        <taxon>Oleeae</taxon>
        <taxon>Olea</taxon>
    </lineage>
</organism>
<dbReference type="InterPro" id="IPR051861">
    <property type="entry name" value="NET_actin-binding_domain"/>
</dbReference>
<proteinExistence type="inferred from homology"/>
<dbReference type="Gramene" id="OE9A000410T2">
    <property type="protein sequence ID" value="OE9A000410C2"/>
    <property type="gene ID" value="OE9A000410"/>
</dbReference>
<evidence type="ECO:0000313" key="6">
    <source>
        <dbReference type="Proteomes" id="UP000594638"/>
    </source>
</evidence>
<feature type="domain" description="NAB" evidence="4">
    <location>
        <begin position="11"/>
        <end position="93"/>
    </location>
</feature>
<protein>
    <submittedName>
        <fullName evidence="5">NETWORKED 3A-like</fullName>
    </submittedName>
</protein>
<evidence type="ECO:0000256" key="3">
    <source>
        <dbReference type="SAM" id="Coils"/>
    </source>
</evidence>
<evidence type="ECO:0000259" key="4">
    <source>
        <dbReference type="PROSITE" id="PS51774"/>
    </source>
</evidence>
<dbReference type="OrthoDB" id="2019833at2759"/>
<keyword evidence="1 3" id="KW-0175">Coiled coil</keyword>
<sequence>MMEAKNKVSSHYWWFDSHNKSNTNRSPWLQSTLAELDQKTKTMLKLVEEDADSFAKRAEMYYKRRPELINMVEDLYRSHRSLAEQYDQVKSESGTRLVTIPWSSPLSFKKFQLEKSISLGDKAYDSYSETCGPEESDESEVDDPEEVKMVQDNDATETEELKEELKKLGEENEVLKEQLLQKDDEKREVIRQLSLAMDLLREENIKLRKNCIALNTPKKEKIQFNKSKDGFLGRLFNGFLPSQSNLVAL</sequence>
<dbReference type="GO" id="GO:0003779">
    <property type="term" value="F:actin binding"/>
    <property type="evidence" value="ECO:0007669"/>
    <property type="project" value="InterPro"/>
</dbReference>